<protein>
    <submittedName>
        <fullName evidence="4">Soluble lytic murein transglycosylase-like protein</fullName>
    </submittedName>
</protein>
<dbReference type="CDD" id="cd00254">
    <property type="entry name" value="LT-like"/>
    <property type="match status" value="1"/>
</dbReference>
<gene>
    <name evidence="4" type="ORF">IW245_001538</name>
</gene>
<dbReference type="Proteomes" id="UP000622552">
    <property type="component" value="Unassembled WGS sequence"/>
</dbReference>
<dbReference type="PANTHER" id="PTHR37423:SF2">
    <property type="entry name" value="MEMBRANE-BOUND LYTIC MUREIN TRANSGLYCOSYLASE C"/>
    <property type="match status" value="1"/>
</dbReference>
<proteinExistence type="predicted"/>
<feature type="compositionally biased region" description="Pro residues" evidence="1">
    <location>
        <begin position="83"/>
        <end position="95"/>
    </location>
</feature>
<feature type="compositionally biased region" description="Low complexity" evidence="1">
    <location>
        <begin position="27"/>
        <end position="67"/>
    </location>
</feature>
<evidence type="ECO:0000256" key="2">
    <source>
        <dbReference type="SAM" id="SignalP"/>
    </source>
</evidence>
<dbReference type="Gene3D" id="1.10.530.10">
    <property type="match status" value="1"/>
</dbReference>
<feature type="signal peptide" evidence="2">
    <location>
        <begin position="1"/>
        <end position="23"/>
    </location>
</feature>
<dbReference type="AlphaFoldDB" id="A0A8J7GLR5"/>
<evidence type="ECO:0000256" key="1">
    <source>
        <dbReference type="SAM" id="MobiDB-lite"/>
    </source>
</evidence>
<evidence type="ECO:0000313" key="4">
    <source>
        <dbReference type="EMBL" id="MBG6135344.1"/>
    </source>
</evidence>
<evidence type="ECO:0000259" key="3">
    <source>
        <dbReference type="Pfam" id="PF01464"/>
    </source>
</evidence>
<reference evidence="4" key="1">
    <citation type="submission" date="2020-11" db="EMBL/GenBank/DDBJ databases">
        <title>Sequencing the genomes of 1000 actinobacteria strains.</title>
        <authorList>
            <person name="Klenk H.-P."/>
        </authorList>
    </citation>
    <scope>NUCLEOTIDE SEQUENCE</scope>
    <source>
        <strain evidence="4">DSM 45356</strain>
    </source>
</reference>
<dbReference type="PANTHER" id="PTHR37423">
    <property type="entry name" value="SOLUBLE LYTIC MUREIN TRANSGLYCOSYLASE-RELATED"/>
    <property type="match status" value="1"/>
</dbReference>
<organism evidence="4 5">
    <name type="scientific">Longispora fulva</name>
    <dbReference type="NCBI Taxonomy" id="619741"/>
    <lineage>
        <taxon>Bacteria</taxon>
        <taxon>Bacillati</taxon>
        <taxon>Actinomycetota</taxon>
        <taxon>Actinomycetes</taxon>
        <taxon>Micromonosporales</taxon>
        <taxon>Micromonosporaceae</taxon>
        <taxon>Longispora</taxon>
    </lineage>
</organism>
<sequence>MSMRGLVLGVLMVLTVSGCGGGAAPKPVSAPEATAVAPSPSASPSEEHTTAAMAAAPTPSPSKSAAPKPKPAQVKPSYQAPTAPVPTPPAPPPHTPGSDCRHYEGTNADRPAVKAALTAAAGREYWQSVHFTVPLTLMKAIAWQESGWQSAIIACDGGMGTMQLMPGTVDWMNLKFNDAPEDPKTLKGNTVLGAEYLSWLIRYFGDTYFDHTYDLANENLLDVVIAAYNVGHAGVQDEATHTIKIPNQQYVNNVRALMTNCECLKF</sequence>
<dbReference type="InterPro" id="IPR023346">
    <property type="entry name" value="Lysozyme-like_dom_sf"/>
</dbReference>
<feature type="region of interest" description="Disordered" evidence="1">
    <location>
        <begin position="23"/>
        <end position="106"/>
    </location>
</feature>
<name>A0A8J7GLR5_9ACTN</name>
<dbReference type="InterPro" id="IPR008258">
    <property type="entry name" value="Transglycosylase_SLT_dom_1"/>
</dbReference>
<evidence type="ECO:0000313" key="5">
    <source>
        <dbReference type="Proteomes" id="UP000622552"/>
    </source>
</evidence>
<dbReference type="Pfam" id="PF01464">
    <property type="entry name" value="SLT"/>
    <property type="match status" value="1"/>
</dbReference>
<comment type="caution">
    <text evidence="4">The sequence shown here is derived from an EMBL/GenBank/DDBJ whole genome shotgun (WGS) entry which is preliminary data.</text>
</comment>
<accession>A0A8J7GLR5</accession>
<dbReference type="PROSITE" id="PS51257">
    <property type="entry name" value="PROKAR_LIPOPROTEIN"/>
    <property type="match status" value="1"/>
</dbReference>
<dbReference type="SUPFAM" id="SSF53955">
    <property type="entry name" value="Lysozyme-like"/>
    <property type="match status" value="1"/>
</dbReference>
<feature type="domain" description="Transglycosylase SLT" evidence="3">
    <location>
        <begin position="131"/>
        <end position="238"/>
    </location>
</feature>
<dbReference type="EMBL" id="JADOUF010000001">
    <property type="protein sequence ID" value="MBG6135344.1"/>
    <property type="molecule type" value="Genomic_DNA"/>
</dbReference>
<keyword evidence="2" id="KW-0732">Signal</keyword>
<feature type="chain" id="PRO_5035148409" evidence="2">
    <location>
        <begin position="24"/>
        <end position="266"/>
    </location>
</feature>
<keyword evidence="5" id="KW-1185">Reference proteome</keyword>